<keyword evidence="1" id="KW-0812">Transmembrane</keyword>
<feature type="transmembrane region" description="Helical" evidence="1">
    <location>
        <begin position="12"/>
        <end position="31"/>
    </location>
</feature>
<evidence type="ECO:0000313" key="4">
    <source>
        <dbReference type="Proteomes" id="UP000546701"/>
    </source>
</evidence>
<feature type="signal peptide" evidence="2">
    <location>
        <begin position="1"/>
        <end position="23"/>
    </location>
</feature>
<sequence length="170" mass="17516">MSRNPTRFDITRALFVGATAGLAASFVMNVFQEAVEHFGPDDGGDDSGAEPATVQAAEGLASMVGADLPKAFRPAAGSAIHYAFGAMLGAGYAVMAEYEPRAAAGAGAGFGVTTAIVMDEAAVPAAGLSDAPWTFPLGTHAYALVSHLVFGMTVDAVRRGLYRAMLRVRF</sequence>
<keyword evidence="4" id="KW-1185">Reference proteome</keyword>
<dbReference type="Pfam" id="PF07274">
    <property type="entry name" value="DUF1440"/>
    <property type="match status" value="1"/>
</dbReference>
<dbReference type="OrthoDB" id="67403at2"/>
<evidence type="ECO:0000256" key="1">
    <source>
        <dbReference type="SAM" id="Phobius"/>
    </source>
</evidence>
<dbReference type="AlphaFoldDB" id="A0A7W9BTA3"/>
<dbReference type="InterPro" id="IPR009898">
    <property type="entry name" value="DUF1440"/>
</dbReference>
<gene>
    <name evidence="3" type="ORF">FHS99_002111</name>
</gene>
<accession>A0A7W9BTA3</accession>
<evidence type="ECO:0000313" key="3">
    <source>
        <dbReference type="EMBL" id="MBB5729626.1"/>
    </source>
</evidence>
<organism evidence="3 4">
    <name type="scientific">Sphingomonas prati</name>
    <dbReference type="NCBI Taxonomy" id="1843237"/>
    <lineage>
        <taxon>Bacteria</taxon>
        <taxon>Pseudomonadati</taxon>
        <taxon>Pseudomonadota</taxon>
        <taxon>Alphaproteobacteria</taxon>
        <taxon>Sphingomonadales</taxon>
        <taxon>Sphingomonadaceae</taxon>
        <taxon>Sphingomonas</taxon>
    </lineage>
</organism>
<feature type="chain" id="PRO_5031020343" evidence="2">
    <location>
        <begin position="24"/>
        <end position="170"/>
    </location>
</feature>
<keyword evidence="1" id="KW-1133">Transmembrane helix</keyword>
<proteinExistence type="predicted"/>
<feature type="transmembrane region" description="Helical" evidence="1">
    <location>
        <begin position="139"/>
        <end position="157"/>
    </location>
</feature>
<name>A0A7W9BTA3_9SPHN</name>
<keyword evidence="2" id="KW-0732">Signal</keyword>
<keyword evidence="1" id="KW-0472">Membrane</keyword>
<dbReference type="Proteomes" id="UP000546701">
    <property type="component" value="Unassembled WGS sequence"/>
</dbReference>
<evidence type="ECO:0000256" key="2">
    <source>
        <dbReference type="SAM" id="SignalP"/>
    </source>
</evidence>
<protein>
    <submittedName>
        <fullName evidence="3">Putative membrane protein YagU involved in acid resistance</fullName>
    </submittedName>
</protein>
<reference evidence="3 4" key="1">
    <citation type="submission" date="2020-08" db="EMBL/GenBank/DDBJ databases">
        <title>Genomic Encyclopedia of Type Strains, Phase IV (KMG-IV): sequencing the most valuable type-strain genomes for metagenomic binning, comparative biology and taxonomic classification.</title>
        <authorList>
            <person name="Goeker M."/>
        </authorList>
    </citation>
    <scope>NUCLEOTIDE SEQUENCE [LARGE SCALE GENOMIC DNA]</scope>
    <source>
        <strain evidence="3 4">DSM 103336</strain>
    </source>
</reference>
<dbReference type="RefSeq" id="WP_157175749.1">
    <property type="nucleotide sequence ID" value="NZ_BMJP01000001.1"/>
</dbReference>
<comment type="caution">
    <text evidence="3">The sequence shown here is derived from an EMBL/GenBank/DDBJ whole genome shotgun (WGS) entry which is preliminary data.</text>
</comment>
<dbReference type="EMBL" id="JACIJR010000004">
    <property type="protein sequence ID" value="MBB5729626.1"/>
    <property type="molecule type" value="Genomic_DNA"/>
</dbReference>